<evidence type="ECO:0000313" key="1">
    <source>
        <dbReference type="EMBL" id="JAH73140.1"/>
    </source>
</evidence>
<name>A0A0E9V6P8_ANGAN</name>
<dbReference type="EMBL" id="GBXM01035437">
    <property type="protein sequence ID" value="JAH73140.1"/>
    <property type="molecule type" value="Transcribed_RNA"/>
</dbReference>
<sequence>MKEVGLRTVLEFFNCRSVQHW</sequence>
<reference evidence="1" key="1">
    <citation type="submission" date="2014-11" db="EMBL/GenBank/DDBJ databases">
        <authorList>
            <person name="Amaro Gonzalez C."/>
        </authorList>
    </citation>
    <scope>NUCLEOTIDE SEQUENCE</scope>
</reference>
<proteinExistence type="predicted"/>
<organism evidence="1">
    <name type="scientific">Anguilla anguilla</name>
    <name type="common">European freshwater eel</name>
    <name type="synonym">Muraena anguilla</name>
    <dbReference type="NCBI Taxonomy" id="7936"/>
    <lineage>
        <taxon>Eukaryota</taxon>
        <taxon>Metazoa</taxon>
        <taxon>Chordata</taxon>
        <taxon>Craniata</taxon>
        <taxon>Vertebrata</taxon>
        <taxon>Euteleostomi</taxon>
        <taxon>Actinopterygii</taxon>
        <taxon>Neopterygii</taxon>
        <taxon>Teleostei</taxon>
        <taxon>Anguilliformes</taxon>
        <taxon>Anguillidae</taxon>
        <taxon>Anguilla</taxon>
    </lineage>
</organism>
<protein>
    <submittedName>
        <fullName evidence="1">Uncharacterized protein</fullName>
    </submittedName>
</protein>
<accession>A0A0E9V6P8</accession>
<reference evidence="1" key="2">
    <citation type="journal article" date="2015" name="Fish Shellfish Immunol.">
        <title>Early steps in the European eel (Anguilla anguilla)-Vibrio vulnificus interaction in the gills: Role of the RtxA13 toxin.</title>
        <authorList>
            <person name="Callol A."/>
            <person name="Pajuelo D."/>
            <person name="Ebbesson L."/>
            <person name="Teles M."/>
            <person name="MacKenzie S."/>
            <person name="Amaro C."/>
        </authorList>
    </citation>
    <scope>NUCLEOTIDE SEQUENCE</scope>
</reference>
<dbReference type="AlphaFoldDB" id="A0A0E9V6P8"/>